<organism evidence="1 2">
    <name type="scientific">Ensete ventricosum</name>
    <name type="common">Abyssinian banana</name>
    <name type="synonym">Musa ensete</name>
    <dbReference type="NCBI Taxonomy" id="4639"/>
    <lineage>
        <taxon>Eukaryota</taxon>
        <taxon>Viridiplantae</taxon>
        <taxon>Streptophyta</taxon>
        <taxon>Embryophyta</taxon>
        <taxon>Tracheophyta</taxon>
        <taxon>Spermatophyta</taxon>
        <taxon>Magnoliopsida</taxon>
        <taxon>Liliopsida</taxon>
        <taxon>Zingiberales</taxon>
        <taxon>Musaceae</taxon>
        <taxon>Ensete</taxon>
    </lineage>
</organism>
<proteinExistence type="predicted"/>
<reference evidence="1 2" key="1">
    <citation type="journal article" date="2014" name="Agronomy (Basel)">
        <title>A Draft Genome Sequence for Ensete ventricosum, the Drought-Tolerant Tree Against Hunger.</title>
        <authorList>
            <person name="Harrison J."/>
            <person name="Moore K.A."/>
            <person name="Paszkiewicz K."/>
            <person name="Jones T."/>
            <person name="Grant M."/>
            <person name="Ambacheew D."/>
            <person name="Muzemil S."/>
            <person name="Studholme D.J."/>
        </authorList>
    </citation>
    <scope>NUCLEOTIDE SEQUENCE [LARGE SCALE GENOMIC DNA]</scope>
</reference>
<dbReference type="Proteomes" id="UP000287651">
    <property type="component" value="Unassembled WGS sequence"/>
</dbReference>
<comment type="caution">
    <text evidence="1">The sequence shown here is derived from an EMBL/GenBank/DDBJ whole genome shotgun (WGS) entry which is preliminary data.</text>
</comment>
<accession>A0A426Z9C1</accession>
<sequence>MRALRNRPVGALPSWLPLQVQGLFQMVRCPHPPLVQSRGAGLFCSDVFGSMRLKMRRRVSNLEKMAARSDKTSTKDRYGIR</sequence>
<gene>
    <name evidence="1" type="ORF">B296_00025770</name>
</gene>
<evidence type="ECO:0000313" key="1">
    <source>
        <dbReference type="EMBL" id="RRT60546.1"/>
    </source>
</evidence>
<evidence type="ECO:0000313" key="2">
    <source>
        <dbReference type="Proteomes" id="UP000287651"/>
    </source>
</evidence>
<dbReference type="AlphaFoldDB" id="A0A426Z9C1"/>
<dbReference type="EMBL" id="AMZH03007737">
    <property type="protein sequence ID" value="RRT60546.1"/>
    <property type="molecule type" value="Genomic_DNA"/>
</dbReference>
<name>A0A426Z9C1_ENSVE</name>
<protein>
    <submittedName>
        <fullName evidence="1">Uncharacterized protein</fullName>
    </submittedName>
</protein>